<sequence length="341" mass="36108">MRVLTGLVLVLALLWSGYWVVGRTGVVRGAEALQTEMAQEGVTVAWEELRVRGFPSRFDTILDAPRFEDPEAGIAWGAPFLQVMALSYRPNEVIAAFAPEQRVETPAGEVLITSEGMRASAGVRAALDVPLDHATLEAAWLELAAGPGLGGWQARAEDLLFAFREGAGAEELPGAPPAAYDVYLRAAPVTLPAALSARVDPEGRLPDQIASLTADLTLGLSGPIAARASAEPELEAVQIRAAEVVWGDMALAADGAVTIREDGRPEGRLELTVSNWPLALDLAADAGLVEERLLSTWRAAARALAQGDESELTVPLVFTDGRMSIGPLPAFAPAPVLVRRD</sequence>
<comment type="caution">
    <text evidence="1">The sequence shown here is derived from an EMBL/GenBank/DDBJ whole genome shotgun (WGS) entry which is preliminary data.</text>
</comment>
<accession>A0A6B2K0S4</accession>
<dbReference type="RefSeq" id="WP_163889789.1">
    <property type="nucleotide sequence ID" value="NZ_JAAFYS010000001.1"/>
</dbReference>
<dbReference type="Pfam" id="PF09898">
    <property type="entry name" value="DUF2125"/>
    <property type="match status" value="1"/>
</dbReference>
<name>A0A6B2K0S4_9RHOB</name>
<dbReference type="EMBL" id="JAAGAB010000001">
    <property type="protein sequence ID" value="NDU99915.1"/>
    <property type="molecule type" value="Genomic_DNA"/>
</dbReference>
<dbReference type="Proteomes" id="UP000474757">
    <property type="component" value="Unassembled WGS sequence"/>
</dbReference>
<organism evidence="1 2">
    <name type="scientific">Pseudoroseicyclus tamaricis</name>
    <dbReference type="NCBI Taxonomy" id="2705421"/>
    <lineage>
        <taxon>Bacteria</taxon>
        <taxon>Pseudomonadati</taxon>
        <taxon>Pseudomonadota</taxon>
        <taxon>Alphaproteobacteria</taxon>
        <taxon>Rhodobacterales</taxon>
        <taxon>Paracoccaceae</taxon>
        <taxon>Pseudoroseicyclus</taxon>
    </lineage>
</organism>
<dbReference type="InterPro" id="IPR018666">
    <property type="entry name" value="DUF2125"/>
</dbReference>
<proteinExistence type="predicted"/>
<evidence type="ECO:0000313" key="1">
    <source>
        <dbReference type="EMBL" id="NDU99915.1"/>
    </source>
</evidence>
<dbReference type="AlphaFoldDB" id="A0A6B2K0S4"/>
<protein>
    <submittedName>
        <fullName evidence="1">DUF2125 domain-containing protein</fullName>
    </submittedName>
</protein>
<gene>
    <name evidence="1" type="ORF">GZA08_02885</name>
</gene>
<reference evidence="1 2" key="1">
    <citation type="submission" date="2020-02" db="EMBL/GenBank/DDBJ databases">
        <title>Pseudoroseicyclus tamarix, sp. nov., isolated from offshore sediment of a Tamarix chinensis forest.</title>
        <authorList>
            <person name="Gai Y."/>
        </authorList>
    </citation>
    <scope>NUCLEOTIDE SEQUENCE [LARGE SCALE GENOMIC DNA]</scope>
    <source>
        <strain evidence="1 2">CLL3-39</strain>
    </source>
</reference>
<evidence type="ECO:0000313" key="2">
    <source>
        <dbReference type="Proteomes" id="UP000474757"/>
    </source>
</evidence>
<keyword evidence="2" id="KW-1185">Reference proteome</keyword>